<protein>
    <recommendedName>
        <fullName evidence="1">Calcineurin-like phosphoesterase domain-containing protein</fullName>
    </recommendedName>
</protein>
<accession>A0A2P2DIF9</accession>
<dbReference type="Pfam" id="PF00149">
    <property type="entry name" value="Metallophos"/>
    <property type="match status" value="1"/>
</dbReference>
<dbReference type="InterPro" id="IPR004843">
    <property type="entry name" value="Calcineurin-like_PHP"/>
</dbReference>
<gene>
    <name evidence="2" type="ORF">LPTSP2_36820</name>
</gene>
<feature type="domain" description="Calcineurin-like phosphoesterase" evidence="1">
    <location>
        <begin position="4"/>
        <end position="210"/>
    </location>
</feature>
<dbReference type="InterPro" id="IPR029052">
    <property type="entry name" value="Metallo-depent_PP-like"/>
</dbReference>
<evidence type="ECO:0000259" key="1">
    <source>
        <dbReference type="Pfam" id="PF00149"/>
    </source>
</evidence>
<dbReference type="SUPFAM" id="SSF56300">
    <property type="entry name" value="Metallo-dependent phosphatases"/>
    <property type="match status" value="1"/>
</dbReference>
<dbReference type="Gene3D" id="3.60.21.10">
    <property type="match status" value="1"/>
</dbReference>
<dbReference type="AlphaFoldDB" id="A0A2P2DIF9"/>
<organism evidence="2 3">
    <name type="scientific">Leptospira ellinghausenii</name>
    <dbReference type="NCBI Taxonomy" id="1917822"/>
    <lineage>
        <taxon>Bacteria</taxon>
        <taxon>Pseudomonadati</taxon>
        <taxon>Spirochaetota</taxon>
        <taxon>Spirochaetia</taxon>
        <taxon>Leptospirales</taxon>
        <taxon>Leptospiraceae</taxon>
        <taxon>Leptospira</taxon>
    </lineage>
</organism>
<dbReference type="OrthoDB" id="9773856at2"/>
<proteinExistence type="predicted"/>
<keyword evidence="3" id="KW-1185">Reference proteome</keyword>
<comment type="caution">
    <text evidence="2">The sequence shown here is derived from an EMBL/GenBank/DDBJ whole genome shotgun (WGS) entry which is preliminary data.</text>
</comment>
<name>A0A2P2DIF9_9LEPT</name>
<dbReference type="GO" id="GO:0016787">
    <property type="term" value="F:hydrolase activity"/>
    <property type="evidence" value="ECO:0007669"/>
    <property type="project" value="InterPro"/>
</dbReference>
<dbReference type="InterPro" id="IPR050535">
    <property type="entry name" value="DNA_Repair-Maintenance_Comp"/>
</dbReference>
<sequence>MSIKIGNIADIHLQGGFESKEAIALLRAGEIFRETNVDVVSVGGDIFEDVSTEEQRLVFKTFLDGFQGRTPILITRGNHDKPKELLSYQNRSQLQIYVSEYPEVLDLYLGSGKEKVRFLTIPHYSAGALALQSQSVEQLGEKGTNAFMDLLDGYYQKIQRSDCPCFVPFHGTISGAKLDNDKIPRLNGIHLPLGLLESFGCPVVGGHYHKKQKVGGKVWYPGSITRQTWGEANDDKGILIWSLNDGIWYEEPEFISLNPEPMISISAKWDGSRFIGESGEEINLEKISENSAKLRFRYTVEKELTHTVPTNIKEILSVVDPSVKIEKTTITKIAVRNEEIAKTNDIEESLRIYFKSKGMDDSEIETHLEERRAIKESQETKEKVAA</sequence>
<reference evidence="3" key="1">
    <citation type="journal article" date="2019" name="Microbiol. Immunol.">
        <title>Molecular and phenotypic characterization of Leptospira johnsonii sp. nov., Leptospira ellinghausenii sp. nov. and Leptospira ryugenii sp. nov. isolated from soil and water in Japan.</title>
        <authorList>
            <person name="Masuzawa T."/>
            <person name="Saito M."/>
            <person name="Nakao R."/>
            <person name="Nikaido Y."/>
            <person name="Matsumoto M."/>
            <person name="Ogawa M."/>
            <person name="Yokoyama M."/>
            <person name="Hidaka Y."/>
            <person name="Tomita J."/>
            <person name="Sakakibara K."/>
            <person name="Suzuki K."/>
            <person name="Yasuda S."/>
            <person name="Sato H."/>
            <person name="Yamaguchi M."/>
            <person name="Yoshida S.I."/>
            <person name="Koizumi N."/>
            <person name="Kawamura Y."/>
        </authorList>
    </citation>
    <scope>NUCLEOTIDE SEQUENCE [LARGE SCALE GENOMIC DNA]</scope>
    <source>
        <strain evidence="3">E18</strain>
    </source>
</reference>
<dbReference type="RefSeq" id="WP_108961351.1">
    <property type="nucleotide sequence ID" value="NZ_BFAZ01000011.1"/>
</dbReference>
<evidence type="ECO:0000313" key="2">
    <source>
        <dbReference type="EMBL" id="GBF44379.1"/>
    </source>
</evidence>
<dbReference type="PANTHER" id="PTHR30337:SF0">
    <property type="entry name" value="NUCLEASE SBCCD SUBUNIT D"/>
    <property type="match status" value="1"/>
</dbReference>
<dbReference type="PANTHER" id="PTHR30337">
    <property type="entry name" value="COMPONENT OF ATP-DEPENDENT DSDNA EXONUCLEASE"/>
    <property type="match status" value="1"/>
</dbReference>
<evidence type="ECO:0000313" key="3">
    <source>
        <dbReference type="Proteomes" id="UP000245206"/>
    </source>
</evidence>
<dbReference type="EMBL" id="BFAZ01000011">
    <property type="protein sequence ID" value="GBF44379.1"/>
    <property type="molecule type" value="Genomic_DNA"/>
</dbReference>
<dbReference type="Proteomes" id="UP000245206">
    <property type="component" value="Unassembled WGS sequence"/>
</dbReference>